<organism evidence="2 3">
    <name type="scientific">Pseudomonas brenneri</name>
    <dbReference type="NCBI Taxonomy" id="129817"/>
    <lineage>
        <taxon>Bacteria</taxon>
        <taxon>Pseudomonadati</taxon>
        <taxon>Pseudomonadota</taxon>
        <taxon>Gammaproteobacteria</taxon>
        <taxon>Pseudomonadales</taxon>
        <taxon>Pseudomonadaceae</taxon>
        <taxon>Pseudomonas</taxon>
    </lineage>
</organism>
<protein>
    <submittedName>
        <fullName evidence="2">Uncharacterized protein</fullName>
    </submittedName>
</protein>
<proteinExistence type="predicted"/>
<gene>
    <name evidence="2" type="ORF">SAMN04490181_0043</name>
</gene>
<dbReference type="Proteomes" id="UP000199620">
    <property type="component" value="Chromosome I"/>
</dbReference>
<evidence type="ECO:0000313" key="2">
    <source>
        <dbReference type="EMBL" id="SDU82078.1"/>
    </source>
</evidence>
<keyword evidence="1" id="KW-0812">Transmembrane</keyword>
<keyword evidence="1" id="KW-1133">Transmembrane helix</keyword>
<sequence length="46" mass="5233">MGLTLTAGREDGKQLGKIEINSIVYEISEILLCEYFALFVFIALYF</sequence>
<feature type="transmembrane region" description="Helical" evidence="1">
    <location>
        <begin position="23"/>
        <end position="45"/>
    </location>
</feature>
<keyword evidence="1" id="KW-0472">Membrane</keyword>
<dbReference type="EMBL" id="LT629800">
    <property type="protein sequence ID" value="SDU82078.1"/>
    <property type="molecule type" value="Genomic_DNA"/>
</dbReference>
<accession>A0ABY0W772</accession>
<evidence type="ECO:0000256" key="1">
    <source>
        <dbReference type="SAM" id="Phobius"/>
    </source>
</evidence>
<evidence type="ECO:0000313" key="3">
    <source>
        <dbReference type="Proteomes" id="UP000199620"/>
    </source>
</evidence>
<reference evidence="2 3" key="1">
    <citation type="submission" date="2016-10" db="EMBL/GenBank/DDBJ databases">
        <authorList>
            <person name="Varghese N."/>
            <person name="Submissions S."/>
        </authorList>
    </citation>
    <scope>NUCLEOTIDE SEQUENCE [LARGE SCALE GENOMIC DNA]</scope>
    <source>
        <strain evidence="2 3">BS2771</strain>
    </source>
</reference>
<keyword evidence="3" id="KW-1185">Reference proteome</keyword>
<name>A0ABY0W772_9PSED</name>